<evidence type="ECO:0000313" key="3">
    <source>
        <dbReference type="EMBL" id="KAH9517294.1"/>
    </source>
</evidence>
<keyword evidence="2" id="KW-0812">Transmembrane</keyword>
<feature type="transmembrane region" description="Helical" evidence="2">
    <location>
        <begin position="143"/>
        <end position="163"/>
    </location>
</feature>
<sequence length="247" mass="27891">MLIIPNIIITILFISCFILNSISICLCLSALFLLILTYLDLGHFLGVGGRETSSSSSSSSNFPDHHHHIVSESSQYSNDNSTTTTTTTTTIALFNFNPQSLSNDDHDDDQLNLIFYLLFYLAVAILGVIGATRNSYQTNKLTYLTCHVLLLGSIICYNLIAWFHFRSYSPLNRTSENDPNLLLASLFDFVDFLIGFLLLIALILNSKQQQQQQNHHQQQQQQQQKHNHRNSITPITLSSNQSAYMID</sequence>
<dbReference type="AlphaFoldDB" id="A0A922I0K5"/>
<accession>A0A922I0K5</accession>
<feature type="transmembrane region" description="Helical" evidence="2">
    <location>
        <begin position="7"/>
        <end position="36"/>
    </location>
</feature>
<dbReference type="EMBL" id="ASGP02000003">
    <property type="protein sequence ID" value="KAH9517294.1"/>
    <property type="molecule type" value="Genomic_DNA"/>
</dbReference>
<feature type="transmembrane region" description="Helical" evidence="2">
    <location>
        <begin position="113"/>
        <end position="131"/>
    </location>
</feature>
<evidence type="ECO:0000256" key="2">
    <source>
        <dbReference type="SAM" id="Phobius"/>
    </source>
</evidence>
<keyword evidence="2" id="KW-1133">Transmembrane helix</keyword>
<keyword evidence="4" id="KW-1185">Reference proteome</keyword>
<protein>
    <submittedName>
        <fullName evidence="3">Uncharacterized protein</fullName>
    </submittedName>
</protein>
<reference evidence="3" key="2">
    <citation type="journal article" date="2022" name="Res Sq">
        <title>Comparative Genomics Reveals Insights into the Divergent Evolution of Astigmatic Mites and Household Pest Adaptations.</title>
        <authorList>
            <person name="Xiong Q."/>
            <person name="Wan A.T.-Y."/>
            <person name="Liu X.-Y."/>
            <person name="Fung C.S.-H."/>
            <person name="Xiao X."/>
            <person name="Malainual N."/>
            <person name="Hou J."/>
            <person name="Wang L."/>
            <person name="Wang M."/>
            <person name="Yang K."/>
            <person name="Cui Y."/>
            <person name="Leung E."/>
            <person name="Nong W."/>
            <person name="Shin S.-K."/>
            <person name="Au S."/>
            <person name="Jeong K.Y."/>
            <person name="Chew F.T."/>
            <person name="Hui J."/>
            <person name="Leung T.F."/>
            <person name="Tungtrongchitr A."/>
            <person name="Zhong N."/>
            <person name="Liu Z."/>
            <person name="Tsui S."/>
        </authorList>
    </citation>
    <scope>NUCLEOTIDE SEQUENCE</scope>
    <source>
        <strain evidence="3">Derf</strain>
        <tissue evidence="3">Whole organism</tissue>
    </source>
</reference>
<gene>
    <name evidence="3" type="ORF">DERF_007973</name>
</gene>
<name>A0A922I0K5_DERFA</name>
<reference evidence="3" key="1">
    <citation type="submission" date="2013-05" db="EMBL/GenBank/DDBJ databases">
        <authorList>
            <person name="Yim A.K.Y."/>
            <person name="Chan T.F."/>
            <person name="Ji K.M."/>
            <person name="Liu X.Y."/>
            <person name="Zhou J.W."/>
            <person name="Li R.Q."/>
            <person name="Yang K.Y."/>
            <person name="Li J."/>
            <person name="Li M."/>
            <person name="Law P.T.W."/>
            <person name="Wu Y.L."/>
            <person name="Cai Z.L."/>
            <person name="Qin H."/>
            <person name="Bao Y."/>
            <person name="Leung R.K.K."/>
            <person name="Ng P.K.S."/>
            <person name="Zou J."/>
            <person name="Zhong X.J."/>
            <person name="Ran P.X."/>
            <person name="Zhong N.S."/>
            <person name="Liu Z.G."/>
            <person name="Tsui S.K.W."/>
        </authorList>
    </citation>
    <scope>NUCLEOTIDE SEQUENCE</scope>
    <source>
        <strain evidence="3">Derf</strain>
        <tissue evidence="3">Whole organism</tissue>
    </source>
</reference>
<comment type="caution">
    <text evidence="3">The sequence shown here is derived from an EMBL/GenBank/DDBJ whole genome shotgun (WGS) entry which is preliminary data.</text>
</comment>
<feature type="region of interest" description="Disordered" evidence="1">
    <location>
        <begin position="213"/>
        <end position="232"/>
    </location>
</feature>
<proteinExistence type="predicted"/>
<organism evidence="3 4">
    <name type="scientific">Dermatophagoides farinae</name>
    <name type="common">American house dust mite</name>
    <dbReference type="NCBI Taxonomy" id="6954"/>
    <lineage>
        <taxon>Eukaryota</taxon>
        <taxon>Metazoa</taxon>
        <taxon>Ecdysozoa</taxon>
        <taxon>Arthropoda</taxon>
        <taxon>Chelicerata</taxon>
        <taxon>Arachnida</taxon>
        <taxon>Acari</taxon>
        <taxon>Acariformes</taxon>
        <taxon>Sarcoptiformes</taxon>
        <taxon>Astigmata</taxon>
        <taxon>Psoroptidia</taxon>
        <taxon>Analgoidea</taxon>
        <taxon>Pyroglyphidae</taxon>
        <taxon>Dermatophagoidinae</taxon>
        <taxon>Dermatophagoides</taxon>
    </lineage>
</organism>
<feature type="transmembrane region" description="Helical" evidence="2">
    <location>
        <begin position="183"/>
        <end position="204"/>
    </location>
</feature>
<keyword evidence="2" id="KW-0472">Membrane</keyword>
<dbReference type="Proteomes" id="UP000790347">
    <property type="component" value="Unassembled WGS sequence"/>
</dbReference>
<feature type="compositionally biased region" description="Low complexity" evidence="1">
    <location>
        <begin position="213"/>
        <end position="224"/>
    </location>
</feature>
<evidence type="ECO:0000256" key="1">
    <source>
        <dbReference type="SAM" id="MobiDB-lite"/>
    </source>
</evidence>
<evidence type="ECO:0000313" key="4">
    <source>
        <dbReference type="Proteomes" id="UP000790347"/>
    </source>
</evidence>